<evidence type="ECO:0000256" key="1">
    <source>
        <dbReference type="SAM" id="Phobius"/>
    </source>
</evidence>
<accession>A0ABU4G7A8</accession>
<keyword evidence="1" id="KW-0472">Membrane</keyword>
<dbReference type="InterPro" id="IPR025618">
    <property type="entry name" value="YtpI"/>
</dbReference>
<feature type="transmembrane region" description="Helical" evidence="1">
    <location>
        <begin position="6"/>
        <end position="22"/>
    </location>
</feature>
<comment type="caution">
    <text evidence="2">The sequence shown here is derived from an EMBL/GenBank/DDBJ whole genome shotgun (WGS) entry which is preliminary data.</text>
</comment>
<evidence type="ECO:0000313" key="3">
    <source>
        <dbReference type="Proteomes" id="UP001282284"/>
    </source>
</evidence>
<dbReference type="Proteomes" id="UP001282284">
    <property type="component" value="Unassembled WGS sequence"/>
</dbReference>
<keyword evidence="3" id="KW-1185">Reference proteome</keyword>
<organism evidence="2 3">
    <name type="scientific">Sporosarcina saromensis</name>
    <dbReference type="NCBI Taxonomy" id="359365"/>
    <lineage>
        <taxon>Bacteria</taxon>
        <taxon>Bacillati</taxon>
        <taxon>Bacillota</taxon>
        <taxon>Bacilli</taxon>
        <taxon>Bacillales</taxon>
        <taxon>Caryophanaceae</taxon>
        <taxon>Sporosarcina</taxon>
    </lineage>
</organism>
<dbReference type="Pfam" id="PF14007">
    <property type="entry name" value="YtpI"/>
    <property type="match status" value="1"/>
</dbReference>
<keyword evidence="1" id="KW-0812">Transmembrane</keyword>
<dbReference type="RefSeq" id="WP_317942832.1">
    <property type="nucleotide sequence ID" value="NZ_JAUBDI010000004.1"/>
</dbReference>
<proteinExistence type="predicted"/>
<sequence length="106" mass="12298">MKTLNFFLVFFIVASGVFYFYFKTRQFRTSQVFPIRKKMFASQAGIFLGTLLFFFGLNQVLLFGGTATYVIAGLFIIFGAYIITFNYKASKHYKQFVDEETSLNKN</sequence>
<evidence type="ECO:0000313" key="2">
    <source>
        <dbReference type="EMBL" id="MDW0112873.1"/>
    </source>
</evidence>
<gene>
    <name evidence="2" type="ORF">QT711_06720</name>
</gene>
<protein>
    <submittedName>
        <fullName evidence="2">YtpI family protein</fullName>
    </submittedName>
</protein>
<keyword evidence="1" id="KW-1133">Transmembrane helix</keyword>
<reference evidence="2 3" key="1">
    <citation type="submission" date="2023-06" db="EMBL/GenBank/DDBJ databases">
        <title>Sporosarcina sp. nov., isolated from Korean traditional fermented seafood 'Jeotgal'.</title>
        <authorList>
            <person name="Yang A.I."/>
            <person name="Shin N.-R."/>
        </authorList>
    </citation>
    <scope>NUCLEOTIDE SEQUENCE [LARGE SCALE GENOMIC DNA]</scope>
    <source>
        <strain evidence="2 3">KCTC13119</strain>
    </source>
</reference>
<feature type="transmembrane region" description="Helical" evidence="1">
    <location>
        <begin position="43"/>
        <end position="61"/>
    </location>
</feature>
<dbReference type="EMBL" id="JAUBDI010000004">
    <property type="protein sequence ID" value="MDW0112873.1"/>
    <property type="molecule type" value="Genomic_DNA"/>
</dbReference>
<name>A0ABU4G7A8_9BACL</name>
<feature type="transmembrane region" description="Helical" evidence="1">
    <location>
        <begin position="67"/>
        <end position="87"/>
    </location>
</feature>